<protein>
    <submittedName>
        <fullName evidence="2">Uncharacterized protein</fullName>
    </submittedName>
</protein>
<evidence type="ECO:0000256" key="1">
    <source>
        <dbReference type="SAM" id="MobiDB-lite"/>
    </source>
</evidence>
<reference evidence="2 3" key="1">
    <citation type="submission" date="2018-09" db="EMBL/GenBank/DDBJ databases">
        <title>Genomic investigation of the strawberry pathogen Phytophthora fragariae indicates pathogenicity is determined by transcriptional variation in three key races.</title>
        <authorList>
            <person name="Adams T.M."/>
            <person name="Armitage A.D."/>
            <person name="Sobczyk M.K."/>
            <person name="Bates H.J."/>
            <person name="Dunwell J.M."/>
            <person name="Nellist C.F."/>
            <person name="Harrison R.J."/>
        </authorList>
    </citation>
    <scope>NUCLEOTIDE SEQUENCE [LARGE SCALE GENOMIC DNA]</scope>
    <source>
        <strain evidence="2 3">SCRP324</strain>
    </source>
</reference>
<dbReference type="Proteomes" id="UP000435112">
    <property type="component" value="Unassembled WGS sequence"/>
</dbReference>
<evidence type="ECO:0000313" key="3">
    <source>
        <dbReference type="Proteomes" id="UP000435112"/>
    </source>
</evidence>
<feature type="region of interest" description="Disordered" evidence="1">
    <location>
        <begin position="32"/>
        <end position="55"/>
    </location>
</feature>
<gene>
    <name evidence="2" type="ORF">PR002_g782</name>
</gene>
<accession>A0A6A3NR54</accession>
<dbReference type="AlphaFoldDB" id="A0A6A3NR54"/>
<proteinExistence type="predicted"/>
<feature type="compositionally biased region" description="Low complexity" evidence="1">
    <location>
        <begin position="34"/>
        <end position="55"/>
    </location>
</feature>
<sequence length="97" mass="9765">MFRAGEGCSGVLFASVGAPLLGDFAVSFGATTLSSSPRSQSSTSSSSFSMSSSSSESSSASLLELSIFLCNSTRFAFAFGLLFSGDGGFPTTGNGCR</sequence>
<comment type="caution">
    <text evidence="2">The sequence shown here is derived from an EMBL/GenBank/DDBJ whole genome shotgun (WGS) entry which is preliminary data.</text>
</comment>
<dbReference type="EMBL" id="QXFU01000019">
    <property type="protein sequence ID" value="KAE9047919.1"/>
    <property type="molecule type" value="Genomic_DNA"/>
</dbReference>
<evidence type="ECO:0000313" key="2">
    <source>
        <dbReference type="EMBL" id="KAE9047919.1"/>
    </source>
</evidence>
<name>A0A6A3NR54_9STRA</name>
<organism evidence="2 3">
    <name type="scientific">Phytophthora rubi</name>
    <dbReference type="NCBI Taxonomy" id="129364"/>
    <lineage>
        <taxon>Eukaryota</taxon>
        <taxon>Sar</taxon>
        <taxon>Stramenopiles</taxon>
        <taxon>Oomycota</taxon>
        <taxon>Peronosporomycetes</taxon>
        <taxon>Peronosporales</taxon>
        <taxon>Peronosporaceae</taxon>
        <taxon>Phytophthora</taxon>
    </lineage>
</organism>